<dbReference type="AlphaFoldDB" id="A0A544TKY4"/>
<dbReference type="GO" id="GO:0009295">
    <property type="term" value="C:nucleoid"/>
    <property type="evidence" value="ECO:0007669"/>
    <property type="project" value="TreeGrafter"/>
</dbReference>
<dbReference type="GO" id="GO:0006260">
    <property type="term" value="P:DNA replication"/>
    <property type="evidence" value="ECO:0007669"/>
    <property type="project" value="InterPro"/>
</dbReference>
<dbReference type="PROSITE" id="PS50935">
    <property type="entry name" value="SSB"/>
    <property type="match status" value="1"/>
</dbReference>
<dbReference type="PIRSF" id="PIRSF002070">
    <property type="entry name" value="SSB"/>
    <property type="match status" value="1"/>
</dbReference>
<accession>A0A544TKY4</accession>
<dbReference type="PANTHER" id="PTHR10302">
    <property type="entry name" value="SINGLE-STRANDED DNA-BINDING PROTEIN"/>
    <property type="match status" value="1"/>
</dbReference>
<dbReference type="Pfam" id="PF00436">
    <property type="entry name" value="SSB"/>
    <property type="match status" value="1"/>
</dbReference>
<dbReference type="NCBIfam" id="TIGR00621">
    <property type="entry name" value="ssb"/>
    <property type="match status" value="1"/>
</dbReference>
<protein>
    <recommendedName>
        <fullName evidence="2 3">Single-stranded DNA-binding protein</fullName>
        <shortName evidence="2">SSB</shortName>
    </recommendedName>
</protein>
<comment type="subunit">
    <text evidence="2">Homotetramer.</text>
</comment>
<evidence type="ECO:0000256" key="3">
    <source>
        <dbReference type="PIRNR" id="PIRNR002070"/>
    </source>
</evidence>
<evidence type="ECO:0000256" key="4">
    <source>
        <dbReference type="SAM" id="MobiDB-lite"/>
    </source>
</evidence>
<evidence type="ECO:0000256" key="2">
    <source>
        <dbReference type="HAMAP-Rule" id="MF_00984"/>
    </source>
</evidence>
<dbReference type="PANTHER" id="PTHR10302:SF0">
    <property type="entry name" value="SINGLE-STRANDED DNA-BINDING PROTEIN, MITOCHONDRIAL"/>
    <property type="match status" value="1"/>
</dbReference>
<comment type="caution">
    <text evidence="2">Lacks conserved residue(s) required for the propagation of feature annotation.</text>
</comment>
<dbReference type="Gene3D" id="2.40.50.140">
    <property type="entry name" value="Nucleic acid-binding proteins"/>
    <property type="match status" value="1"/>
</dbReference>
<dbReference type="HAMAP" id="MF_00984">
    <property type="entry name" value="SSB"/>
    <property type="match status" value="1"/>
</dbReference>
<evidence type="ECO:0000256" key="1">
    <source>
        <dbReference type="ARBA" id="ARBA00023125"/>
    </source>
</evidence>
<dbReference type="GO" id="GO:0003697">
    <property type="term" value="F:single-stranded DNA binding"/>
    <property type="evidence" value="ECO:0007669"/>
    <property type="project" value="UniProtKB-UniRule"/>
</dbReference>
<feature type="region of interest" description="Disordered" evidence="4">
    <location>
        <begin position="102"/>
        <end position="139"/>
    </location>
</feature>
<gene>
    <name evidence="5" type="primary">ssb</name>
    <name evidence="5" type="ORF">FG383_02970</name>
</gene>
<dbReference type="EMBL" id="VDGG01000004">
    <property type="protein sequence ID" value="TQR18127.1"/>
    <property type="molecule type" value="Genomic_DNA"/>
</dbReference>
<dbReference type="SUPFAM" id="SSF50249">
    <property type="entry name" value="Nucleic acid-binding proteins"/>
    <property type="match status" value="1"/>
</dbReference>
<keyword evidence="6" id="KW-1185">Reference proteome</keyword>
<dbReference type="InterPro" id="IPR011344">
    <property type="entry name" value="ssDNA-bd"/>
</dbReference>
<evidence type="ECO:0000313" key="6">
    <source>
        <dbReference type="Proteomes" id="UP000318937"/>
    </source>
</evidence>
<name>A0A544TKY4_9BACI</name>
<dbReference type="CDD" id="cd04496">
    <property type="entry name" value="SSB_OBF"/>
    <property type="match status" value="1"/>
</dbReference>
<proteinExistence type="inferred from homology"/>
<dbReference type="RefSeq" id="WP_142605362.1">
    <property type="nucleotide sequence ID" value="NZ_VDGG01000004.1"/>
</dbReference>
<dbReference type="Proteomes" id="UP000318937">
    <property type="component" value="Unassembled WGS sequence"/>
</dbReference>
<sequence>MNTVSIIGRMTKAPQLKHLSEGRMQTSFVLAVNKGYKTDDADFVLCTIWGKLAETTVKYCGKASLVGISGRLNTRSYEKGDGTRVFVTEVVVEDIRFLVTKKRNEEEQNNTPTNAAHVQPRDEETDFEFPATQSNQLPV</sequence>
<reference evidence="5 6" key="1">
    <citation type="submission" date="2019-05" db="EMBL/GenBank/DDBJ databases">
        <title>Psychrobacillus vulpis sp. nov., a new species isolated from feces of a red fox that inhabits in The Tablas de Daimiel Natural Park, Albacete, Spain.</title>
        <authorList>
            <person name="Rodriguez M."/>
            <person name="Reina J.C."/>
            <person name="Bejar V."/>
            <person name="Llamas I."/>
        </authorList>
    </citation>
    <scope>NUCLEOTIDE SEQUENCE [LARGE SCALE GENOMIC DNA]</scope>
    <source>
        <strain evidence="5 6">NHI-2</strain>
    </source>
</reference>
<dbReference type="OrthoDB" id="9809878at2"/>
<keyword evidence="1 2" id="KW-0238">DNA-binding</keyword>
<comment type="caution">
    <text evidence="5">The sequence shown here is derived from an EMBL/GenBank/DDBJ whole genome shotgun (WGS) entry which is preliminary data.</text>
</comment>
<organism evidence="5 6">
    <name type="scientific">Psychrobacillus soli</name>
    <dbReference type="NCBI Taxonomy" id="1543965"/>
    <lineage>
        <taxon>Bacteria</taxon>
        <taxon>Bacillati</taxon>
        <taxon>Bacillota</taxon>
        <taxon>Bacilli</taxon>
        <taxon>Bacillales</taxon>
        <taxon>Bacillaceae</taxon>
        <taxon>Psychrobacillus</taxon>
    </lineage>
</organism>
<evidence type="ECO:0000313" key="5">
    <source>
        <dbReference type="EMBL" id="TQR18127.1"/>
    </source>
</evidence>
<dbReference type="InterPro" id="IPR000424">
    <property type="entry name" value="Primosome_PriB/ssb"/>
</dbReference>
<dbReference type="InterPro" id="IPR012340">
    <property type="entry name" value="NA-bd_OB-fold"/>
</dbReference>